<gene>
    <name evidence="1" type="ORF">LCGC14_2838720</name>
</gene>
<sequence>MDFEMPEISLKKTNYRKQAKKDLEAAGEILQDAIDKFIFEFLSRPDYDNDTPEAVKGVCDEFWAM</sequence>
<name>A0A0F9AKB9_9ZZZZ</name>
<protein>
    <submittedName>
        <fullName evidence="1">Uncharacterized protein</fullName>
    </submittedName>
</protein>
<proteinExistence type="predicted"/>
<organism evidence="1">
    <name type="scientific">marine sediment metagenome</name>
    <dbReference type="NCBI Taxonomy" id="412755"/>
    <lineage>
        <taxon>unclassified sequences</taxon>
        <taxon>metagenomes</taxon>
        <taxon>ecological metagenomes</taxon>
    </lineage>
</organism>
<dbReference type="EMBL" id="LAZR01054269">
    <property type="protein sequence ID" value="KKK78919.1"/>
    <property type="molecule type" value="Genomic_DNA"/>
</dbReference>
<evidence type="ECO:0000313" key="1">
    <source>
        <dbReference type="EMBL" id="KKK78919.1"/>
    </source>
</evidence>
<accession>A0A0F9AKB9</accession>
<comment type="caution">
    <text evidence="1">The sequence shown here is derived from an EMBL/GenBank/DDBJ whole genome shotgun (WGS) entry which is preliminary data.</text>
</comment>
<reference evidence="1" key="1">
    <citation type="journal article" date="2015" name="Nature">
        <title>Complex archaea that bridge the gap between prokaryotes and eukaryotes.</title>
        <authorList>
            <person name="Spang A."/>
            <person name="Saw J.H."/>
            <person name="Jorgensen S.L."/>
            <person name="Zaremba-Niedzwiedzka K."/>
            <person name="Martijn J."/>
            <person name="Lind A.E."/>
            <person name="van Eijk R."/>
            <person name="Schleper C."/>
            <person name="Guy L."/>
            <person name="Ettema T.J."/>
        </authorList>
    </citation>
    <scope>NUCLEOTIDE SEQUENCE</scope>
</reference>
<dbReference type="AlphaFoldDB" id="A0A0F9AKB9"/>